<dbReference type="PIRSF" id="PIRSF006118">
    <property type="entry name" value="KDO8-P_Ptase"/>
    <property type="match status" value="1"/>
</dbReference>
<dbReference type="OrthoDB" id="9805604at2"/>
<organism evidence="8 9">
    <name type="scientific">Paenibacillus borealis</name>
    <dbReference type="NCBI Taxonomy" id="160799"/>
    <lineage>
        <taxon>Bacteria</taxon>
        <taxon>Bacillati</taxon>
        <taxon>Bacillota</taxon>
        <taxon>Bacilli</taxon>
        <taxon>Bacillales</taxon>
        <taxon>Paenibacillaceae</taxon>
        <taxon>Paenibacillus</taxon>
    </lineage>
</organism>
<comment type="subunit">
    <text evidence="3">Homotetramer.</text>
</comment>
<dbReference type="InterPro" id="IPR010023">
    <property type="entry name" value="KdsC_fam"/>
</dbReference>
<dbReference type="Pfam" id="PF08282">
    <property type="entry name" value="Hydrolase_3"/>
    <property type="match status" value="1"/>
</dbReference>
<dbReference type="SFLD" id="SFLDG01136">
    <property type="entry name" value="C1.6:_Phosphoserine_Phosphatas"/>
    <property type="match status" value="1"/>
</dbReference>
<dbReference type="GO" id="GO:0008781">
    <property type="term" value="F:N-acylneuraminate cytidylyltransferase activity"/>
    <property type="evidence" value="ECO:0007669"/>
    <property type="project" value="TreeGrafter"/>
</dbReference>
<dbReference type="SUPFAM" id="SSF56784">
    <property type="entry name" value="HAD-like"/>
    <property type="match status" value="1"/>
</dbReference>
<evidence type="ECO:0000256" key="2">
    <source>
        <dbReference type="ARBA" id="ARBA00005893"/>
    </source>
</evidence>
<evidence type="ECO:0008006" key="10">
    <source>
        <dbReference type="Google" id="ProtNLM"/>
    </source>
</evidence>
<proteinExistence type="inferred from homology"/>
<feature type="binding site" evidence="7">
    <location>
        <position position="8"/>
    </location>
    <ligand>
        <name>Mg(2+)</name>
        <dbReference type="ChEBI" id="CHEBI:18420"/>
    </ligand>
</feature>
<name>A0A089LI31_PAEBO</name>
<keyword evidence="6 7" id="KW-0460">Magnesium</keyword>
<dbReference type="RefSeq" id="WP_042217107.1">
    <property type="nucleotide sequence ID" value="NZ_CP009285.1"/>
</dbReference>
<accession>A0A089LI31</accession>
<evidence type="ECO:0000256" key="5">
    <source>
        <dbReference type="ARBA" id="ARBA00022801"/>
    </source>
</evidence>
<dbReference type="InterPro" id="IPR036412">
    <property type="entry name" value="HAD-like_sf"/>
</dbReference>
<dbReference type="SFLD" id="SFLDS00003">
    <property type="entry name" value="Haloacid_Dehalogenase"/>
    <property type="match status" value="1"/>
</dbReference>
<dbReference type="FunFam" id="3.40.50.1000:FF:000029">
    <property type="entry name" value="3-deoxy-D-manno-octulosonate 8-phosphate phosphatase KdsC"/>
    <property type="match status" value="1"/>
</dbReference>
<evidence type="ECO:0000256" key="7">
    <source>
        <dbReference type="PIRSR" id="PIRSR006118-2"/>
    </source>
</evidence>
<evidence type="ECO:0000313" key="9">
    <source>
        <dbReference type="Proteomes" id="UP000029518"/>
    </source>
</evidence>
<dbReference type="SFLD" id="SFLDG01138">
    <property type="entry name" value="C1.6.2:_Deoxy-d-mannose-octulo"/>
    <property type="match status" value="1"/>
</dbReference>
<keyword evidence="5" id="KW-0378">Hydrolase</keyword>
<keyword evidence="4 7" id="KW-0479">Metal-binding</keyword>
<dbReference type="InterPro" id="IPR050793">
    <property type="entry name" value="CMP-NeuNAc_synthase"/>
</dbReference>
<dbReference type="Gene3D" id="3.40.50.1000">
    <property type="entry name" value="HAD superfamily/HAD-like"/>
    <property type="match status" value="1"/>
</dbReference>
<keyword evidence="9" id="KW-1185">Reference proteome</keyword>
<dbReference type="PANTHER" id="PTHR21485">
    <property type="entry name" value="HAD SUPERFAMILY MEMBERS CMAS AND KDSC"/>
    <property type="match status" value="1"/>
</dbReference>
<feature type="binding site" evidence="7">
    <location>
        <position position="101"/>
    </location>
    <ligand>
        <name>Mg(2+)</name>
        <dbReference type="ChEBI" id="CHEBI:18420"/>
    </ligand>
</feature>
<evidence type="ECO:0000256" key="3">
    <source>
        <dbReference type="ARBA" id="ARBA00011881"/>
    </source>
</evidence>
<dbReference type="NCBIfam" id="TIGR01662">
    <property type="entry name" value="HAD-SF-IIIA"/>
    <property type="match status" value="1"/>
</dbReference>
<comment type="cofactor">
    <cofactor evidence="1 7">
        <name>Mg(2+)</name>
        <dbReference type="ChEBI" id="CHEBI:18420"/>
    </cofactor>
</comment>
<dbReference type="InterPro" id="IPR006549">
    <property type="entry name" value="HAD-SF_hydro_IIIA"/>
</dbReference>
<dbReference type="EMBL" id="CP009285">
    <property type="protein sequence ID" value="AIQ60517.1"/>
    <property type="molecule type" value="Genomic_DNA"/>
</dbReference>
<feature type="binding site" evidence="7">
    <location>
        <position position="10"/>
    </location>
    <ligand>
        <name>substrate</name>
    </ligand>
</feature>
<dbReference type="GO" id="GO:0016788">
    <property type="term" value="F:hydrolase activity, acting on ester bonds"/>
    <property type="evidence" value="ECO:0007669"/>
    <property type="project" value="InterPro"/>
</dbReference>
<reference evidence="8" key="1">
    <citation type="submission" date="2014-08" db="EMBL/GenBank/DDBJ databases">
        <title>Comparative genomics of the Paenibacillus odorifer group.</title>
        <authorList>
            <person name="den Bakker H.C."/>
            <person name="Tsai Y.-C.Y.-C."/>
            <person name="Martin N."/>
            <person name="Korlach J."/>
            <person name="Wiedmann M."/>
        </authorList>
    </citation>
    <scope>NUCLEOTIDE SEQUENCE [LARGE SCALE GENOMIC DNA]</scope>
    <source>
        <strain evidence="8">DSM 13188</strain>
    </source>
</reference>
<dbReference type="NCBIfam" id="TIGR01670">
    <property type="entry name" value="KdsC-phosphatas"/>
    <property type="match status" value="1"/>
</dbReference>
<dbReference type="CDD" id="cd01630">
    <property type="entry name" value="HAD_KDO-like"/>
    <property type="match status" value="1"/>
</dbReference>
<dbReference type="AlphaFoldDB" id="A0A089LI31"/>
<gene>
    <name evidence="8" type="ORF">PBOR_28920</name>
</gene>
<evidence type="ECO:0000313" key="8">
    <source>
        <dbReference type="EMBL" id="AIQ60517.1"/>
    </source>
</evidence>
<protein>
    <recommendedName>
        <fullName evidence="10">3-deoxy-D-manno-octulosonate 8-phosphate phosphatase</fullName>
    </recommendedName>
</protein>
<evidence type="ECO:0000256" key="6">
    <source>
        <dbReference type="ARBA" id="ARBA00022842"/>
    </source>
</evidence>
<dbReference type="InterPro" id="IPR023214">
    <property type="entry name" value="HAD_sf"/>
</dbReference>
<evidence type="ECO:0000256" key="4">
    <source>
        <dbReference type="ARBA" id="ARBA00022723"/>
    </source>
</evidence>
<sequence>MIKMLIMDVDGTLTDGKIYIGPQGELMKAFNVKDGLGITKLNAIGIKPVILTARSSEIVANRARELNIVDVYQGIHDKISGLKMISDKYELAFNDIAYIGDDENDLECMKLCGYSGCPADAMDTIKKLVNFASRFNGGDGAVREFIENILVRNAEDLSS</sequence>
<evidence type="ECO:0000256" key="1">
    <source>
        <dbReference type="ARBA" id="ARBA00001946"/>
    </source>
</evidence>
<dbReference type="KEGG" id="pbd:PBOR_28920"/>
<dbReference type="Proteomes" id="UP000029518">
    <property type="component" value="Chromosome"/>
</dbReference>
<dbReference type="HOGENOM" id="CLU_106694_1_0_9"/>
<dbReference type="PANTHER" id="PTHR21485:SF3">
    <property type="entry name" value="N-ACYLNEURAMINATE CYTIDYLYLTRANSFERASE"/>
    <property type="match status" value="1"/>
</dbReference>
<dbReference type="GO" id="GO:0046872">
    <property type="term" value="F:metal ion binding"/>
    <property type="evidence" value="ECO:0007669"/>
    <property type="project" value="UniProtKB-KW"/>
</dbReference>
<comment type="similarity">
    <text evidence="2">Belongs to the KdsC family.</text>
</comment>